<evidence type="ECO:0000256" key="1">
    <source>
        <dbReference type="SAM" id="SignalP"/>
    </source>
</evidence>
<feature type="signal peptide" evidence="1">
    <location>
        <begin position="1"/>
        <end position="35"/>
    </location>
</feature>
<dbReference type="RefSeq" id="WP_353646726.1">
    <property type="nucleotide sequence ID" value="NZ_CP159256.1"/>
</dbReference>
<dbReference type="SUPFAM" id="SSF51126">
    <property type="entry name" value="Pectin lyase-like"/>
    <property type="match status" value="1"/>
</dbReference>
<dbReference type="Gene3D" id="2.40.128.130">
    <property type="entry name" value="Autotransporter beta-domain"/>
    <property type="match status" value="1"/>
</dbReference>
<dbReference type="InterPro" id="IPR036709">
    <property type="entry name" value="Autotransporte_beta_dom_sf"/>
</dbReference>
<proteinExistence type="predicted"/>
<geneLocation type="plasmid" evidence="3">
    <name>pMk2240A</name>
</geneLocation>
<dbReference type="SUPFAM" id="SSF103515">
    <property type="entry name" value="Autotransporter"/>
    <property type="match status" value="1"/>
</dbReference>
<dbReference type="EMBL" id="CP159256">
    <property type="protein sequence ID" value="XCG52523.1"/>
    <property type="molecule type" value="Genomic_DNA"/>
</dbReference>
<dbReference type="InterPro" id="IPR006315">
    <property type="entry name" value="OM_autotransptr_brl_dom"/>
</dbReference>
<dbReference type="NCBIfam" id="TIGR01414">
    <property type="entry name" value="autotrans_barl"/>
    <property type="match status" value="1"/>
</dbReference>
<keyword evidence="1" id="KW-0732">Signal</keyword>
<dbReference type="SMART" id="SM00869">
    <property type="entry name" value="Autotransporter"/>
    <property type="match status" value="1"/>
</dbReference>
<feature type="chain" id="PRO_5043347227" evidence="1">
    <location>
        <begin position="36"/>
        <end position="970"/>
    </location>
</feature>
<dbReference type="GO" id="GO:0019867">
    <property type="term" value="C:outer membrane"/>
    <property type="evidence" value="ECO:0007669"/>
    <property type="project" value="InterPro"/>
</dbReference>
<evidence type="ECO:0000313" key="3">
    <source>
        <dbReference type="EMBL" id="XCG52523.1"/>
    </source>
</evidence>
<accession>A0AAU8D0A3</accession>
<keyword evidence="3" id="KW-0614">Plasmid</keyword>
<dbReference type="AlphaFoldDB" id="A0AAU8D0A3"/>
<dbReference type="InterPro" id="IPR005546">
    <property type="entry name" value="Autotransporte_beta"/>
</dbReference>
<organism evidence="3">
    <name type="scientific">Mesorhizobium sp. WSM2240</name>
    <dbReference type="NCBI Taxonomy" id="3228851"/>
    <lineage>
        <taxon>Bacteria</taxon>
        <taxon>Pseudomonadati</taxon>
        <taxon>Pseudomonadota</taxon>
        <taxon>Alphaproteobacteria</taxon>
        <taxon>Hyphomicrobiales</taxon>
        <taxon>Phyllobacteriaceae</taxon>
        <taxon>Mesorhizobium</taxon>
    </lineage>
</organism>
<dbReference type="InterPro" id="IPR011050">
    <property type="entry name" value="Pectin_lyase_fold/virulence"/>
</dbReference>
<feature type="domain" description="Autotransporter" evidence="2">
    <location>
        <begin position="687"/>
        <end position="970"/>
    </location>
</feature>
<gene>
    <name evidence="3" type="ORF">ABVK50_30825</name>
</gene>
<name>A0AAU8D0A3_9HYPH</name>
<reference evidence="3" key="1">
    <citation type="submission" date="2024-06" db="EMBL/GenBank/DDBJ databases">
        <title>Mesorhizobium karijinii sp. nov., a symbiont of the iconic Swainsona formosa from arid Australia.</title>
        <authorList>
            <person name="Hill Y.J."/>
            <person name="Watkin E.L.J."/>
            <person name="O'Hara G.W."/>
            <person name="Terpolilli J."/>
            <person name="Tye M.L."/>
            <person name="Kohlmeier M.G."/>
        </authorList>
    </citation>
    <scope>NUCLEOTIDE SEQUENCE</scope>
    <source>
        <strain evidence="3">WSM2240</strain>
        <plasmid evidence="3">pMk2240A</plasmid>
    </source>
</reference>
<sequence length="970" mass="97660">MPSHQRSFWSKARRTTSVLAIAAVLGGWALDRALAACSDNTPDSGDTVLCSPAGGPDTTGVNAPAASNVTVEVSGPGGGIQTGSAQAIYLGDSATIRTDNDAPVESGYYAVQVGDDANITAGNILSSGKGVNALRAGDRLTLLLQEGGSIVASGSGGTGIFAGDDADLTISGAVRTTGIRDPDEIGIIGATIFTRDRARIVVTETGSVEGSGSGAPGITAWRDSSIRVDGSVVTRGDSDVGEEFASYSNAIEVSQGSTVVIGESGVVQAFGAQANAVALQGNVDSYSSSLLGRMMVAGRVEAFGDMGAGIFVSAAQSFFGPPPGVDHPQAFIDVGEGGVVSSERFIGIYEEPTSLRRLPVDTTVRLAGTVSGSASDGIAVFLGAGDDQLILLPTYSLIGVSIGSELDTEGNVTNGPDEIDRFVLDGAAGTEGRFAFNQDEEQILGFEEFRKTGAGRWILDGNSSDFTASGEVTAGELVVDADIAGLDIYVAPDAVLSGTGRVGSLYADEDGIVAPGDNGRGTLRVAGDVDVSQGSILVIGLDGDGTPARLDAEGIAWIEDGVLEVSVSPQGLSQVPSGVFLSAGGGVDGRFGSVWDDIPDLDVVPIHTPNDVSLGITKGAANGTFSNKDVYPETLSALLETDLSFIRSLRSHGRQDLAGATAAAVAPLAFAKEAGASGSGAEVGSANLANAPRAWIDGMASGIEVDASDDSNGFDARTRGLVAGLDIASAVGGGVLVLGIAGGYTHVDVDVGASGADVDIGRIGLYAGWEGGPWGLTGALAYGRAGIDTSRAFDISGWAATSDTSADLFSGSLAASYNLAPGLGLGPQTVLAPQATLDLASIHRDGFDESGAGILGLSGDDESASRGLAGIGVLLRTRFETGAGWSASPEASIAYQRGFGDRSVESQLAIALAGASFNETAAATARDRLAVGAGVSFKSGGALLATVRYDGAFGSGLNSQTGSVGLMYRF</sequence>
<dbReference type="PROSITE" id="PS51208">
    <property type="entry name" value="AUTOTRANSPORTER"/>
    <property type="match status" value="1"/>
</dbReference>
<protein>
    <submittedName>
        <fullName evidence="3">Autotransporter domain-containing protein</fullName>
    </submittedName>
</protein>
<evidence type="ECO:0000259" key="2">
    <source>
        <dbReference type="PROSITE" id="PS51208"/>
    </source>
</evidence>
<dbReference type="Pfam" id="PF03797">
    <property type="entry name" value="Autotransporter"/>
    <property type="match status" value="1"/>
</dbReference>